<keyword evidence="4 7" id="KW-0732">Signal</keyword>
<evidence type="ECO:0000313" key="10">
    <source>
        <dbReference type="RefSeq" id="XP_056688991.1"/>
    </source>
</evidence>
<evidence type="ECO:0000256" key="7">
    <source>
        <dbReference type="SAM" id="SignalP"/>
    </source>
</evidence>
<keyword evidence="5" id="KW-0274">FAD</keyword>
<dbReference type="PROSITE" id="PS51387">
    <property type="entry name" value="FAD_PCMH"/>
    <property type="match status" value="1"/>
</dbReference>
<accession>A0ABM3R0B0</accession>
<feature type="signal peptide" evidence="7">
    <location>
        <begin position="1"/>
        <end position="24"/>
    </location>
</feature>
<evidence type="ECO:0000259" key="8">
    <source>
        <dbReference type="PROSITE" id="PS51387"/>
    </source>
</evidence>
<feature type="chain" id="PRO_5045351569" evidence="7">
    <location>
        <begin position="25"/>
        <end position="540"/>
    </location>
</feature>
<proteinExistence type="inferred from homology"/>
<reference evidence="9" key="1">
    <citation type="journal article" date="2021" name="Nat. Commun.">
        <title>Genomic analyses provide insights into spinach domestication and the genetic basis of agronomic traits.</title>
        <authorList>
            <person name="Cai X."/>
            <person name="Sun X."/>
            <person name="Xu C."/>
            <person name="Sun H."/>
            <person name="Wang X."/>
            <person name="Ge C."/>
            <person name="Zhang Z."/>
            <person name="Wang Q."/>
            <person name="Fei Z."/>
            <person name="Jiao C."/>
            <person name="Wang Q."/>
        </authorList>
    </citation>
    <scope>NUCLEOTIDE SEQUENCE [LARGE SCALE GENOMIC DNA]</scope>
    <source>
        <strain evidence="9">cv. Varoflay</strain>
    </source>
</reference>
<protein>
    <submittedName>
        <fullName evidence="10">Berberine bridge enzyme-like D-1</fullName>
    </submittedName>
</protein>
<sequence>MANFFYRINLIFMLLAPLCIVSLSQPSHLITSCLTHNHVTNFTLHPTSQNHLNTSSYYNLLLFSLQNLRFSTLENPKPNVIILPESKEQLVSSFLCAKKSAYEVRVRSGGHSYEGVSSVSRDGKPFVIIDMINLDKVVVDLRLKTAWVEGGATVGQVYYTIAKQSKGVYGFSGGSCSTIGVGGHFLGGGFGFLSRKYGLAADNVMDVLLVGPTGQVLDRASMGEDVFWAVRGVGGGSFGIVYAWKIKLLKVPPKVTAFQVSRNGHVDSISQLVHNWQEVGPYLHDDFYLSISIGANNGENGTNVVTTFSGQYLGDKLKAISILNNVFPELRIREDECQDMSWIESVLYFSGLGEGTTINDLKNRYLQSKNYYKAKSDYVTTPIPIKGIRGAMEILAKEHKGNIILDPYGGKMARIANDSIAFPHRKGNLFSIQYLLSWENEDVSNNDRYIGWIRGFYEYMAPFVSSNPRAAYVNYLDFDLGEELDYNVVDSMNGRVWGEKYFLNNYERLVKAKTIFDPCNFFRYPQGIPPMSINKKCHNP</sequence>
<evidence type="ECO:0000256" key="2">
    <source>
        <dbReference type="ARBA" id="ARBA00005466"/>
    </source>
</evidence>
<gene>
    <name evidence="10" type="primary">LOC110776243</name>
</gene>
<evidence type="ECO:0000256" key="3">
    <source>
        <dbReference type="ARBA" id="ARBA00022630"/>
    </source>
</evidence>
<dbReference type="Proteomes" id="UP000813463">
    <property type="component" value="Chromosome 6"/>
</dbReference>
<dbReference type="SUPFAM" id="SSF56176">
    <property type="entry name" value="FAD-binding/transporter-associated domain-like"/>
    <property type="match status" value="1"/>
</dbReference>
<evidence type="ECO:0000256" key="1">
    <source>
        <dbReference type="ARBA" id="ARBA00001974"/>
    </source>
</evidence>
<reference evidence="10" key="2">
    <citation type="submission" date="2025-08" db="UniProtKB">
        <authorList>
            <consortium name="RefSeq"/>
        </authorList>
    </citation>
    <scope>IDENTIFICATION</scope>
    <source>
        <tissue evidence="10">Leaf</tissue>
    </source>
</reference>
<comment type="similarity">
    <text evidence="2">Belongs to the oxygen-dependent FAD-linked oxidoreductase family.</text>
</comment>
<evidence type="ECO:0000313" key="9">
    <source>
        <dbReference type="Proteomes" id="UP000813463"/>
    </source>
</evidence>
<dbReference type="InterPro" id="IPR012951">
    <property type="entry name" value="BBE"/>
</dbReference>
<organism evidence="9 10">
    <name type="scientific">Spinacia oleracea</name>
    <name type="common">Spinach</name>
    <dbReference type="NCBI Taxonomy" id="3562"/>
    <lineage>
        <taxon>Eukaryota</taxon>
        <taxon>Viridiplantae</taxon>
        <taxon>Streptophyta</taxon>
        <taxon>Embryophyta</taxon>
        <taxon>Tracheophyta</taxon>
        <taxon>Spermatophyta</taxon>
        <taxon>Magnoliopsida</taxon>
        <taxon>eudicotyledons</taxon>
        <taxon>Gunneridae</taxon>
        <taxon>Pentapetalae</taxon>
        <taxon>Caryophyllales</taxon>
        <taxon>Chenopodiaceae</taxon>
        <taxon>Chenopodioideae</taxon>
        <taxon>Anserineae</taxon>
        <taxon>Spinacia</taxon>
    </lineage>
</organism>
<dbReference type="Pfam" id="PF08031">
    <property type="entry name" value="BBE"/>
    <property type="match status" value="1"/>
</dbReference>
<dbReference type="InterPro" id="IPR036318">
    <property type="entry name" value="FAD-bd_PCMH-like_sf"/>
</dbReference>
<dbReference type="PANTHER" id="PTHR32448">
    <property type="entry name" value="OS08G0158400 PROTEIN"/>
    <property type="match status" value="1"/>
</dbReference>
<dbReference type="InterPro" id="IPR016169">
    <property type="entry name" value="FAD-bd_PCMH_sub2"/>
</dbReference>
<evidence type="ECO:0000256" key="4">
    <source>
        <dbReference type="ARBA" id="ARBA00022729"/>
    </source>
</evidence>
<keyword evidence="9" id="KW-1185">Reference proteome</keyword>
<dbReference type="InterPro" id="IPR006094">
    <property type="entry name" value="Oxid_FAD_bind_N"/>
</dbReference>
<keyword evidence="3" id="KW-0285">Flavoprotein</keyword>
<dbReference type="Pfam" id="PF01565">
    <property type="entry name" value="FAD_binding_4"/>
    <property type="match status" value="1"/>
</dbReference>
<dbReference type="PROSITE" id="PS51257">
    <property type="entry name" value="PROKAR_LIPOPROTEIN"/>
    <property type="match status" value="1"/>
</dbReference>
<dbReference type="GeneID" id="110776243"/>
<dbReference type="InterPro" id="IPR016167">
    <property type="entry name" value="FAD-bd_PCMH_sub1"/>
</dbReference>
<feature type="domain" description="FAD-binding PCMH-type" evidence="8">
    <location>
        <begin position="74"/>
        <end position="251"/>
    </location>
</feature>
<name>A0ABM3R0B0_SPIOL</name>
<dbReference type="Gene3D" id="3.30.465.10">
    <property type="match status" value="1"/>
</dbReference>
<dbReference type="Gene3D" id="3.40.462.20">
    <property type="match status" value="1"/>
</dbReference>
<evidence type="ECO:0000256" key="5">
    <source>
        <dbReference type="ARBA" id="ARBA00022827"/>
    </source>
</evidence>
<comment type="cofactor">
    <cofactor evidence="1">
        <name>FAD</name>
        <dbReference type="ChEBI" id="CHEBI:57692"/>
    </cofactor>
</comment>
<dbReference type="Gene3D" id="3.30.43.10">
    <property type="entry name" value="Uridine Diphospho-n-acetylenolpyruvylglucosamine Reductase, domain 2"/>
    <property type="match status" value="1"/>
</dbReference>
<dbReference type="RefSeq" id="XP_056688991.1">
    <property type="nucleotide sequence ID" value="XM_056833013.1"/>
</dbReference>
<keyword evidence="6" id="KW-0325">Glycoprotein</keyword>
<dbReference type="InterPro" id="IPR016166">
    <property type="entry name" value="FAD-bd_PCMH"/>
</dbReference>
<evidence type="ECO:0000256" key="6">
    <source>
        <dbReference type="ARBA" id="ARBA00023180"/>
    </source>
</evidence>